<sequence length="194" mass="21797">MLNGWTNVLGIETIQSVQVMASSVKTASVEGTLTRGVLRGVLKKTGNNQRRSATLTSQESSVMFSMEGEKLKLTSPGLENSFKMKPDTLFDSERVRRLAEDILHRTFHGMKYEREKCRQLSLKASEELKDKVKLELGCDRFKFVSMVYLGAKLNQGMSIASRCLMDERFDRCATASFQNGSLFAVATIYGIYLE</sequence>
<proteinExistence type="inferred from homology"/>
<dbReference type="CDD" id="cd21451">
    <property type="entry name" value="DLC-like_TCTEX1D"/>
    <property type="match status" value="1"/>
</dbReference>
<dbReference type="InterPro" id="IPR038586">
    <property type="entry name" value="Tctex-1-like_sf"/>
</dbReference>
<dbReference type="STRING" id="50429.A0A2B4RUJ5"/>
<reference evidence="3" key="1">
    <citation type="journal article" date="2017" name="bioRxiv">
        <title>Comparative analysis of the genomes of Stylophora pistillata and Acropora digitifera provides evidence for extensive differences between species of corals.</title>
        <authorList>
            <person name="Voolstra C.R."/>
            <person name="Li Y."/>
            <person name="Liew Y.J."/>
            <person name="Baumgarten S."/>
            <person name="Zoccola D."/>
            <person name="Flot J.-F."/>
            <person name="Tambutte S."/>
            <person name="Allemand D."/>
            <person name="Aranda M."/>
        </authorList>
    </citation>
    <scope>NUCLEOTIDE SEQUENCE [LARGE SCALE GENOMIC DNA]</scope>
</reference>
<dbReference type="Pfam" id="PF03645">
    <property type="entry name" value="Tctex-1"/>
    <property type="match status" value="1"/>
</dbReference>
<dbReference type="PANTHER" id="PTHR21255:SF65">
    <property type="entry name" value="TCTEX1 DOMAIN-CONTAINING PROTEIN 2"/>
    <property type="match status" value="1"/>
</dbReference>
<dbReference type="EMBL" id="LSMT01000300">
    <property type="protein sequence ID" value="PFX20846.1"/>
    <property type="molecule type" value="Genomic_DNA"/>
</dbReference>
<accession>A0A2B4RUJ5</accession>
<dbReference type="AlphaFoldDB" id="A0A2B4RUJ5"/>
<evidence type="ECO:0000313" key="3">
    <source>
        <dbReference type="Proteomes" id="UP000225706"/>
    </source>
</evidence>
<organism evidence="2 3">
    <name type="scientific">Stylophora pistillata</name>
    <name type="common">Smooth cauliflower coral</name>
    <dbReference type="NCBI Taxonomy" id="50429"/>
    <lineage>
        <taxon>Eukaryota</taxon>
        <taxon>Metazoa</taxon>
        <taxon>Cnidaria</taxon>
        <taxon>Anthozoa</taxon>
        <taxon>Hexacorallia</taxon>
        <taxon>Scleractinia</taxon>
        <taxon>Astrocoeniina</taxon>
        <taxon>Pocilloporidae</taxon>
        <taxon>Stylophora</taxon>
    </lineage>
</organism>
<gene>
    <name evidence="2" type="primary">Tctex1d1</name>
    <name evidence="2" type="ORF">AWC38_SpisGene14669</name>
</gene>
<evidence type="ECO:0000313" key="2">
    <source>
        <dbReference type="EMBL" id="PFX20846.1"/>
    </source>
</evidence>
<dbReference type="GO" id="GO:0005737">
    <property type="term" value="C:cytoplasm"/>
    <property type="evidence" value="ECO:0007669"/>
    <property type="project" value="TreeGrafter"/>
</dbReference>
<dbReference type="Proteomes" id="UP000225706">
    <property type="component" value="Unassembled WGS sequence"/>
</dbReference>
<protein>
    <submittedName>
        <fullName evidence="2">Tctex1 domain-containing protein 1</fullName>
    </submittedName>
</protein>
<evidence type="ECO:0000256" key="1">
    <source>
        <dbReference type="ARBA" id="ARBA00005361"/>
    </source>
</evidence>
<dbReference type="GO" id="GO:0007018">
    <property type="term" value="P:microtubule-based movement"/>
    <property type="evidence" value="ECO:0007669"/>
    <property type="project" value="TreeGrafter"/>
</dbReference>
<name>A0A2B4RUJ5_STYPI</name>
<keyword evidence="3" id="KW-1185">Reference proteome</keyword>
<dbReference type="GO" id="GO:0045505">
    <property type="term" value="F:dynein intermediate chain binding"/>
    <property type="evidence" value="ECO:0007669"/>
    <property type="project" value="TreeGrafter"/>
</dbReference>
<comment type="caution">
    <text evidence="2">The sequence shown here is derived from an EMBL/GenBank/DDBJ whole genome shotgun (WGS) entry which is preliminary data.</text>
</comment>
<dbReference type="InterPro" id="IPR005334">
    <property type="entry name" value="Tctex-1-like"/>
</dbReference>
<dbReference type="PANTHER" id="PTHR21255">
    <property type="entry name" value="T-COMPLEX-ASSOCIATED-TESTIS-EXPRESSED 1/ DYNEIN LIGHT CHAIN"/>
    <property type="match status" value="1"/>
</dbReference>
<dbReference type="Gene3D" id="3.30.1140.40">
    <property type="entry name" value="Tctex-1"/>
    <property type="match status" value="1"/>
</dbReference>
<dbReference type="GO" id="GO:0005868">
    <property type="term" value="C:cytoplasmic dynein complex"/>
    <property type="evidence" value="ECO:0007669"/>
    <property type="project" value="TreeGrafter"/>
</dbReference>
<comment type="similarity">
    <text evidence="1">Belongs to the dynein light chain Tctex-type family.</text>
</comment>
<dbReference type="OrthoDB" id="10248487at2759"/>